<evidence type="ECO:0000313" key="1">
    <source>
        <dbReference type="EMBL" id="TFK65809.1"/>
    </source>
</evidence>
<sequence>MTTTNLSPNVPDPDHPSSTVSHEVERLPPEILGEIVKVSALSSLRQASILARVCNAFHSWTQPILLRTSFHFANQSWPLKSLQLSWFQQNGSHIRNLLWGAQTSSIDLLASILEHCPNLENLAVWVYAPTSNLPLIRPALSKLRLRELSINLLILFSTDSLGQEQAKDPMFRHITHLDVIIHKRNFLEWRQLVGLAYIPSLTHVALHKATPTAGDGVLEHCKNLQVLVVLELRPAAGPHESSAEVMAKKLVEYTPEPHARSTYDWEAGAMGKTDFWIEAEEEIANRSQRK</sequence>
<dbReference type="EMBL" id="ML208425">
    <property type="protein sequence ID" value="TFK65809.1"/>
    <property type="molecule type" value="Genomic_DNA"/>
</dbReference>
<name>A0ACD3AKQ1_9AGAR</name>
<protein>
    <submittedName>
        <fullName evidence="1">Uncharacterized protein</fullName>
    </submittedName>
</protein>
<organism evidence="1 2">
    <name type="scientific">Pluteus cervinus</name>
    <dbReference type="NCBI Taxonomy" id="181527"/>
    <lineage>
        <taxon>Eukaryota</taxon>
        <taxon>Fungi</taxon>
        <taxon>Dikarya</taxon>
        <taxon>Basidiomycota</taxon>
        <taxon>Agaricomycotina</taxon>
        <taxon>Agaricomycetes</taxon>
        <taxon>Agaricomycetidae</taxon>
        <taxon>Agaricales</taxon>
        <taxon>Pluteineae</taxon>
        <taxon>Pluteaceae</taxon>
        <taxon>Pluteus</taxon>
    </lineage>
</organism>
<proteinExistence type="predicted"/>
<gene>
    <name evidence="1" type="ORF">BDN72DRAFT_900382</name>
</gene>
<accession>A0ACD3AKQ1</accession>
<keyword evidence="2" id="KW-1185">Reference proteome</keyword>
<dbReference type="Proteomes" id="UP000308600">
    <property type="component" value="Unassembled WGS sequence"/>
</dbReference>
<reference evidence="1 2" key="1">
    <citation type="journal article" date="2019" name="Nat. Ecol. Evol.">
        <title>Megaphylogeny resolves global patterns of mushroom evolution.</title>
        <authorList>
            <person name="Varga T."/>
            <person name="Krizsan K."/>
            <person name="Foldi C."/>
            <person name="Dima B."/>
            <person name="Sanchez-Garcia M."/>
            <person name="Sanchez-Ramirez S."/>
            <person name="Szollosi G.J."/>
            <person name="Szarkandi J.G."/>
            <person name="Papp V."/>
            <person name="Albert L."/>
            <person name="Andreopoulos W."/>
            <person name="Angelini C."/>
            <person name="Antonin V."/>
            <person name="Barry K.W."/>
            <person name="Bougher N.L."/>
            <person name="Buchanan P."/>
            <person name="Buyck B."/>
            <person name="Bense V."/>
            <person name="Catcheside P."/>
            <person name="Chovatia M."/>
            <person name="Cooper J."/>
            <person name="Damon W."/>
            <person name="Desjardin D."/>
            <person name="Finy P."/>
            <person name="Geml J."/>
            <person name="Haridas S."/>
            <person name="Hughes K."/>
            <person name="Justo A."/>
            <person name="Karasinski D."/>
            <person name="Kautmanova I."/>
            <person name="Kiss B."/>
            <person name="Kocsube S."/>
            <person name="Kotiranta H."/>
            <person name="LaButti K.M."/>
            <person name="Lechner B.E."/>
            <person name="Liimatainen K."/>
            <person name="Lipzen A."/>
            <person name="Lukacs Z."/>
            <person name="Mihaltcheva S."/>
            <person name="Morgado L.N."/>
            <person name="Niskanen T."/>
            <person name="Noordeloos M.E."/>
            <person name="Ohm R.A."/>
            <person name="Ortiz-Santana B."/>
            <person name="Ovrebo C."/>
            <person name="Racz N."/>
            <person name="Riley R."/>
            <person name="Savchenko A."/>
            <person name="Shiryaev A."/>
            <person name="Soop K."/>
            <person name="Spirin V."/>
            <person name="Szebenyi C."/>
            <person name="Tomsovsky M."/>
            <person name="Tulloss R.E."/>
            <person name="Uehling J."/>
            <person name="Grigoriev I.V."/>
            <person name="Vagvolgyi C."/>
            <person name="Papp T."/>
            <person name="Martin F.M."/>
            <person name="Miettinen O."/>
            <person name="Hibbett D.S."/>
            <person name="Nagy L.G."/>
        </authorList>
    </citation>
    <scope>NUCLEOTIDE SEQUENCE [LARGE SCALE GENOMIC DNA]</scope>
    <source>
        <strain evidence="1 2">NL-1719</strain>
    </source>
</reference>
<evidence type="ECO:0000313" key="2">
    <source>
        <dbReference type="Proteomes" id="UP000308600"/>
    </source>
</evidence>